<evidence type="ECO:0000256" key="1">
    <source>
        <dbReference type="SAM" id="Coils"/>
    </source>
</evidence>
<proteinExistence type="predicted"/>
<name>A0A9P0BHA3_BRAAE</name>
<evidence type="ECO:0000259" key="2">
    <source>
        <dbReference type="Pfam" id="PF16064"/>
    </source>
</evidence>
<evidence type="ECO:0000313" key="3">
    <source>
        <dbReference type="EMBL" id="CAH0563110.1"/>
    </source>
</evidence>
<dbReference type="Pfam" id="PF16064">
    <property type="entry name" value="DUF4806"/>
    <property type="match status" value="1"/>
</dbReference>
<dbReference type="EMBL" id="OV121139">
    <property type="protein sequence ID" value="CAH0563110.1"/>
    <property type="molecule type" value="Genomic_DNA"/>
</dbReference>
<organism evidence="3 4">
    <name type="scientific">Brassicogethes aeneus</name>
    <name type="common">Rape pollen beetle</name>
    <name type="synonym">Meligethes aeneus</name>
    <dbReference type="NCBI Taxonomy" id="1431903"/>
    <lineage>
        <taxon>Eukaryota</taxon>
        <taxon>Metazoa</taxon>
        <taxon>Ecdysozoa</taxon>
        <taxon>Arthropoda</taxon>
        <taxon>Hexapoda</taxon>
        <taxon>Insecta</taxon>
        <taxon>Pterygota</taxon>
        <taxon>Neoptera</taxon>
        <taxon>Endopterygota</taxon>
        <taxon>Coleoptera</taxon>
        <taxon>Polyphaga</taxon>
        <taxon>Cucujiformia</taxon>
        <taxon>Nitidulidae</taxon>
        <taxon>Meligethinae</taxon>
        <taxon>Brassicogethes</taxon>
    </lineage>
</organism>
<accession>A0A9P0BHA3</accession>
<dbReference type="Proteomes" id="UP001154078">
    <property type="component" value="Chromosome 8"/>
</dbReference>
<keyword evidence="4" id="KW-1185">Reference proteome</keyword>
<feature type="coiled-coil region" evidence="1">
    <location>
        <begin position="206"/>
        <end position="233"/>
    </location>
</feature>
<dbReference type="OrthoDB" id="6784356at2759"/>
<protein>
    <recommendedName>
        <fullName evidence="2">DUF4806 domain-containing protein</fullName>
    </recommendedName>
</protein>
<dbReference type="AlphaFoldDB" id="A0A9P0BHA3"/>
<sequence>MPWVVVKFIDTNEVEAVPTCWLVGEKKDVVVWPQNFSKIQMQQALKKEICPEEHWEEYNVKKLGPREYDTFATACAKATKGCVTSEVESVLPEKRIRTKKTYSSSENEISSEDLSPPVAFQTGSKSYKQVEKNAKARKALQPFKKTQAKCVNSPENLGYDDVETATEPEVMRSNAGLAALEVFTAAAPEEFQKKCLQLLVKNKKLITDCDENVSELSRKVDELKEMLSVLMGNREQDTASDKTLTDIFINEFPVKSFEELEAIEKKLQRDDVANYITDSLYRIGGRDYKDCIRRFLKKMMADSVAAHYSLQGHKKKKIFSSTKMFAVITGAVLKCDKNVQLKNIEIIVSQWLAKAPERLKKIETQTDDPDD</sequence>
<keyword evidence="1" id="KW-0175">Coiled coil</keyword>
<evidence type="ECO:0000313" key="4">
    <source>
        <dbReference type="Proteomes" id="UP001154078"/>
    </source>
</evidence>
<feature type="domain" description="DUF4806" evidence="2">
    <location>
        <begin position="251"/>
        <end position="325"/>
    </location>
</feature>
<dbReference type="PANTHER" id="PTHR34153:SF2">
    <property type="entry name" value="SI:CH211-262H13.3-RELATED"/>
    <property type="match status" value="1"/>
</dbReference>
<dbReference type="PANTHER" id="PTHR34153">
    <property type="entry name" value="SI:CH211-262H13.3-RELATED-RELATED"/>
    <property type="match status" value="1"/>
</dbReference>
<dbReference type="InterPro" id="IPR032071">
    <property type="entry name" value="DUF4806"/>
</dbReference>
<reference evidence="3" key="1">
    <citation type="submission" date="2021-12" db="EMBL/GenBank/DDBJ databases">
        <authorList>
            <person name="King R."/>
        </authorList>
    </citation>
    <scope>NUCLEOTIDE SEQUENCE</scope>
</reference>
<gene>
    <name evidence="3" type="ORF">MELIAE_LOCUS12095</name>
</gene>